<evidence type="ECO:0000313" key="3">
    <source>
        <dbReference type="Proteomes" id="UP001501094"/>
    </source>
</evidence>
<evidence type="ECO:0000313" key="2">
    <source>
        <dbReference type="EMBL" id="GAA1863391.1"/>
    </source>
</evidence>
<organism evidence="2 3">
    <name type="scientific">Myceligenerans crystallogenes</name>
    <dbReference type="NCBI Taxonomy" id="316335"/>
    <lineage>
        <taxon>Bacteria</taxon>
        <taxon>Bacillati</taxon>
        <taxon>Actinomycetota</taxon>
        <taxon>Actinomycetes</taxon>
        <taxon>Micrococcales</taxon>
        <taxon>Promicromonosporaceae</taxon>
        <taxon>Myceligenerans</taxon>
    </lineage>
</organism>
<reference evidence="3" key="1">
    <citation type="journal article" date="2019" name="Int. J. Syst. Evol. Microbiol.">
        <title>The Global Catalogue of Microorganisms (GCM) 10K type strain sequencing project: providing services to taxonomists for standard genome sequencing and annotation.</title>
        <authorList>
            <consortium name="The Broad Institute Genomics Platform"/>
            <consortium name="The Broad Institute Genome Sequencing Center for Infectious Disease"/>
            <person name="Wu L."/>
            <person name="Ma J."/>
        </authorList>
    </citation>
    <scope>NUCLEOTIDE SEQUENCE [LARGE SCALE GENOMIC DNA]</scope>
    <source>
        <strain evidence="3">JCM 14326</strain>
    </source>
</reference>
<feature type="compositionally biased region" description="Low complexity" evidence="1">
    <location>
        <begin position="141"/>
        <end position="162"/>
    </location>
</feature>
<dbReference type="RefSeq" id="WP_344102536.1">
    <property type="nucleotide sequence ID" value="NZ_BAAANL010000004.1"/>
</dbReference>
<dbReference type="Proteomes" id="UP001501094">
    <property type="component" value="Unassembled WGS sequence"/>
</dbReference>
<proteinExistence type="predicted"/>
<feature type="region of interest" description="Disordered" evidence="1">
    <location>
        <begin position="141"/>
        <end position="167"/>
    </location>
</feature>
<gene>
    <name evidence="2" type="ORF">GCM10009751_21570</name>
</gene>
<name>A0ABP4ZN08_9MICO</name>
<keyword evidence="3" id="KW-1185">Reference proteome</keyword>
<dbReference type="EMBL" id="BAAANL010000004">
    <property type="protein sequence ID" value="GAA1863391.1"/>
    <property type="molecule type" value="Genomic_DNA"/>
</dbReference>
<sequence>MSAAHTSVSAPTWCAHFPWLRLLGPAGDPDGPTRWDEPIPAQLPQLDVPPISELVDVVVDDLRAVPVGTLFPRIDRATPLLDCHVPPKRVALLAPHGIERFGDLADRTVGELAFIPRMGPSIARKTIGAFIRTSRTLPLTSAAPSSAAPSSAVPSSSSAASPDDADVPRARAAVGHLEKPLAARLDSVIRALDEYSRDVFLARRLPAETPTFGEIAARYGYPDTRVATSDARTARLVRDAVVSPVLRQALDAVIPEPGATLPLGDLLAAIPGLTDLVPAFDGRPAWTLVADLTGAFVVEDDVVRNTVPPPAPPRPVTRHELVAAVLARAAEPLEPGEIYRLLTETGTPLRTSAVNSTLTNSDLFVRVDRRRWALAAWKPERLYTGTRDVMRRILLESGDGELPLARLAARIQAEYDVAPATVRHYAKRPPFELADGVVRFTGGTYRGARQPQGMSLGASRRMVRRADGWAYQVVVWNPAKRQRGLAVPNAVHTILPPVAEDGTVELPSRLGPQRVLASWDRLRLAPIERFVADLGLRQGDRAWVIFKDDGTFDVERADAPG</sequence>
<protein>
    <submittedName>
        <fullName evidence="2">Uncharacterized protein</fullName>
    </submittedName>
</protein>
<accession>A0ABP4ZN08</accession>
<evidence type="ECO:0000256" key="1">
    <source>
        <dbReference type="SAM" id="MobiDB-lite"/>
    </source>
</evidence>
<comment type="caution">
    <text evidence="2">The sequence shown here is derived from an EMBL/GenBank/DDBJ whole genome shotgun (WGS) entry which is preliminary data.</text>
</comment>